<comment type="caution">
    <text evidence="2">The sequence shown here is derived from an EMBL/GenBank/DDBJ whole genome shotgun (WGS) entry which is preliminary data.</text>
</comment>
<keyword evidence="1" id="KW-1133">Transmembrane helix</keyword>
<evidence type="ECO:0000256" key="1">
    <source>
        <dbReference type="SAM" id="Phobius"/>
    </source>
</evidence>
<dbReference type="RefSeq" id="WP_108961976.1">
    <property type="nucleotide sequence ID" value="NZ_QEFB01000001.1"/>
</dbReference>
<accession>A0A2U1TGV9</accession>
<organism evidence="2 3">
    <name type="scientific">Mycetocola zhujimingii</name>
    <dbReference type="NCBI Taxonomy" id="2079792"/>
    <lineage>
        <taxon>Bacteria</taxon>
        <taxon>Bacillati</taxon>
        <taxon>Actinomycetota</taxon>
        <taxon>Actinomycetes</taxon>
        <taxon>Micrococcales</taxon>
        <taxon>Microbacteriaceae</taxon>
        <taxon>Mycetocola</taxon>
    </lineage>
</organism>
<dbReference type="PROSITE" id="PS51257">
    <property type="entry name" value="PROKAR_LIPOPROTEIN"/>
    <property type="match status" value="1"/>
</dbReference>
<protein>
    <recommendedName>
        <fullName evidence="4">DUF3592 domain-containing protein</fullName>
    </recommendedName>
</protein>
<evidence type="ECO:0000313" key="2">
    <source>
        <dbReference type="EMBL" id="PWC08106.1"/>
    </source>
</evidence>
<keyword evidence="3" id="KW-1185">Reference proteome</keyword>
<keyword evidence="1" id="KW-0472">Membrane</keyword>
<sequence length="166" mass="18232">MRDVLTVATVALVVGCIAAIGLGGQAEFRHAAELVETQPREPSTFVELVPGGRRLSDRYYVDFRGEETEVDYGVLIRDPHPGLMVDVVQDPENPSHIIVAGTPDDWTETPDGPILMWGFGVLGGLVTASIAGLKFVPERTEPLLIKLIDALGGLMRWLTRFRRRPD</sequence>
<gene>
    <name evidence="2" type="ORF">DF223_01760</name>
</gene>
<proteinExistence type="predicted"/>
<reference evidence="3" key="1">
    <citation type="submission" date="2018-04" db="EMBL/GenBank/DDBJ databases">
        <authorList>
            <person name="Liu S."/>
            <person name="Wang Z."/>
            <person name="Li J."/>
        </authorList>
    </citation>
    <scope>NUCLEOTIDE SEQUENCE [LARGE SCALE GENOMIC DNA]</scope>
    <source>
        <strain evidence="3">622</strain>
    </source>
</reference>
<evidence type="ECO:0008006" key="4">
    <source>
        <dbReference type="Google" id="ProtNLM"/>
    </source>
</evidence>
<dbReference type="EMBL" id="QEFB01000001">
    <property type="protein sequence ID" value="PWC08106.1"/>
    <property type="molecule type" value="Genomic_DNA"/>
</dbReference>
<dbReference type="AlphaFoldDB" id="A0A2U1TGV9"/>
<name>A0A2U1TGV9_9MICO</name>
<keyword evidence="1" id="KW-0812">Transmembrane</keyword>
<feature type="transmembrane region" description="Helical" evidence="1">
    <location>
        <begin position="114"/>
        <end position="136"/>
    </location>
</feature>
<dbReference type="Proteomes" id="UP000244962">
    <property type="component" value="Unassembled WGS sequence"/>
</dbReference>
<evidence type="ECO:0000313" key="3">
    <source>
        <dbReference type="Proteomes" id="UP000244962"/>
    </source>
</evidence>